<keyword evidence="4" id="KW-1185">Reference proteome</keyword>
<proteinExistence type="predicted"/>
<dbReference type="Proteomes" id="UP000311605">
    <property type="component" value="Unassembled WGS sequence"/>
</dbReference>
<reference evidence="3 4" key="1">
    <citation type="submission" date="2019-06" db="EMBL/GenBank/DDBJ databases">
        <title>The draft genome of Rhizobium smilacinae PTYR-5.</title>
        <authorList>
            <person name="Liu L."/>
            <person name="Li L."/>
            <person name="Zhang X."/>
        </authorList>
    </citation>
    <scope>NUCLEOTIDE SEQUENCE [LARGE SCALE GENOMIC DNA]</scope>
    <source>
        <strain evidence="3 4">PTYR-5</strain>
    </source>
</reference>
<name>A0A5C4XPA9_9HYPH</name>
<dbReference type="InterPro" id="IPR011051">
    <property type="entry name" value="RmlC_Cupin_sf"/>
</dbReference>
<sequence length="317" mass="34769">MTFDHASVRTTLKPWGRRDLGPWASNGRQDSPVGEISFEYDEPEGRERLLLLKLLFTREKLSIQVHPDDTAAKSMGMASGKSEAWYVLAADEGAQVAVGLKRPLTQVEFRKAAIDGSIDELLDWQDAAVGDIFYVPAGTVHAVGAGLVIAEIQQRNDTTFRIWDHGRSRELHIDQALAVARLEPASSRKMSRHITVERAELVACPFFTLERLDLCADTRWELTAGRESWAMIAAGSGTIGSLTARIGDGFFAEADRADIRVGRDGMSLLFATAASAPAADLLRELPAKDRLKPDLADIDSHRERHDVIPFPLSGAAL</sequence>
<dbReference type="Gene3D" id="2.60.120.10">
    <property type="entry name" value="Jelly Rolls"/>
    <property type="match status" value="1"/>
</dbReference>
<evidence type="ECO:0000256" key="2">
    <source>
        <dbReference type="ARBA" id="ARBA00022833"/>
    </source>
</evidence>
<protein>
    <submittedName>
        <fullName evidence="3">Mannose-6-phosphate isomerase</fullName>
    </submittedName>
</protein>
<dbReference type="AlphaFoldDB" id="A0A5C4XPA9"/>
<comment type="caution">
    <text evidence="3">The sequence shown here is derived from an EMBL/GenBank/DDBJ whole genome shotgun (WGS) entry which is preliminary data.</text>
</comment>
<evidence type="ECO:0000256" key="1">
    <source>
        <dbReference type="ARBA" id="ARBA00022723"/>
    </source>
</evidence>
<dbReference type="CDD" id="cd07010">
    <property type="entry name" value="cupin_PMI_type_I_N_bac"/>
    <property type="match status" value="1"/>
</dbReference>
<keyword evidence="2" id="KW-0862">Zinc</keyword>
<dbReference type="PANTHER" id="PTHR42742:SF3">
    <property type="entry name" value="FRUCTOKINASE"/>
    <property type="match status" value="1"/>
</dbReference>
<gene>
    <name evidence="3" type="ORF">FHP24_02940</name>
</gene>
<dbReference type="SUPFAM" id="SSF51182">
    <property type="entry name" value="RmlC-like cupins"/>
    <property type="match status" value="1"/>
</dbReference>
<dbReference type="RefSeq" id="WP_139672605.1">
    <property type="nucleotide sequence ID" value="NZ_VDMN01000001.1"/>
</dbReference>
<keyword evidence="3" id="KW-0413">Isomerase</keyword>
<organism evidence="3 4">
    <name type="scientific">Aliirhizobium smilacinae</name>
    <dbReference type="NCBI Taxonomy" id="1395944"/>
    <lineage>
        <taxon>Bacteria</taxon>
        <taxon>Pseudomonadati</taxon>
        <taxon>Pseudomonadota</taxon>
        <taxon>Alphaproteobacteria</taxon>
        <taxon>Hyphomicrobiales</taxon>
        <taxon>Rhizobiaceae</taxon>
        <taxon>Aliirhizobium</taxon>
    </lineage>
</organism>
<accession>A0A5C4XPA9</accession>
<dbReference type="EMBL" id="VDMN01000001">
    <property type="protein sequence ID" value="TNM65253.1"/>
    <property type="molecule type" value="Genomic_DNA"/>
</dbReference>
<dbReference type="GO" id="GO:0046872">
    <property type="term" value="F:metal ion binding"/>
    <property type="evidence" value="ECO:0007669"/>
    <property type="project" value="UniProtKB-KW"/>
</dbReference>
<dbReference type="InterPro" id="IPR051804">
    <property type="entry name" value="Carb_Metab_Reg_Kinase/Isom"/>
</dbReference>
<dbReference type="OrthoDB" id="9808275at2"/>
<dbReference type="PANTHER" id="PTHR42742">
    <property type="entry name" value="TRANSCRIPTIONAL REPRESSOR MPRA"/>
    <property type="match status" value="1"/>
</dbReference>
<keyword evidence="1" id="KW-0479">Metal-binding</keyword>
<evidence type="ECO:0000313" key="4">
    <source>
        <dbReference type="Proteomes" id="UP000311605"/>
    </source>
</evidence>
<dbReference type="GO" id="GO:0016853">
    <property type="term" value="F:isomerase activity"/>
    <property type="evidence" value="ECO:0007669"/>
    <property type="project" value="UniProtKB-KW"/>
</dbReference>
<evidence type="ECO:0000313" key="3">
    <source>
        <dbReference type="EMBL" id="TNM65253.1"/>
    </source>
</evidence>
<dbReference type="InterPro" id="IPR014710">
    <property type="entry name" value="RmlC-like_jellyroll"/>
</dbReference>